<feature type="compositionally biased region" description="Acidic residues" evidence="1">
    <location>
        <begin position="1"/>
        <end position="11"/>
    </location>
</feature>
<dbReference type="eggNOG" id="COG3903">
    <property type="taxonomic scope" value="Bacteria"/>
</dbReference>
<dbReference type="AlphaFoldDB" id="G8X2F0"/>
<feature type="region of interest" description="Disordered" evidence="1">
    <location>
        <begin position="1"/>
        <end position="22"/>
    </location>
</feature>
<dbReference type="Gene3D" id="3.40.50.300">
    <property type="entry name" value="P-loop containing nucleotide triphosphate hydrolases"/>
    <property type="match status" value="1"/>
</dbReference>
<feature type="domain" description="AAA+ ATPase" evidence="2">
    <location>
        <begin position="87"/>
        <end position="225"/>
    </location>
</feature>
<organism evidence="3 4">
    <name type="scientific">Streptantibioticus cattleyicolor (strain ATCC 35852 / DSM 46488 / JCM 4925 / NBRC 14057 / NRRL 8057)</name>
    <name type="common">Streptomyces cattleya</name>
    <dbReference type="NCBI Taxonomy" id="1003195"/>
    <lineage>
        <taxon>Bacteria</taxon>
        <taxon>Bacillati</taxon>
        <taxon>Actinomycetota</taxon>
        <taxon>Actinomycetes</taxon>
        <taxon>Kitasatosporales</taxon>
        <taxon>Streptomycetaceae</taxon>
        <taxon>Streptantibioticus</taxon>
    </lineage>
</organism>
<dbReference type="Gene3D" id="1.25.40.10">
    <property type="entry name" value="Tetratricopeptide repeat domain"/>
    <property type="match status" value="2"/>
</dbReference>
<dbReference type="PRINTS" id="PR00364">
    <property type="entry name" value="DISEASERSIST"/>
</dbReference>
<dbReference type="Pfam" id="PF13424">
    <property type="entry name" value="TPR_12"/>
    <property type="match status" value="1"/>
</dbReference>
<dbReference type="SUPFAM" id="SSF52540">
    <property type="entry name" value="P-loop containing nucleoside triphosphate hydrolases"/>
    <property type="match status" value="1"/>
</dbReference>
<dbReference type="STRING" id="1003195.SCATT_26950"/>
<dbReference type="PANTHER" id="PTHR47691:SF3">
    <property type="entry name" value="HTH-TYPE TRANSCRIPTIONAL REGULATOR RV0890C-RELATED"/>
    <property type="match status" value="1"/>
</dbReference>
<feature type="region of interest" description="Disordered" evidence="1">
    <location>
        <begin position="287"/>
        <end position="312"/>
    </location>
</feature>
<keyword evidence="4" id="KW-1185">Reference proteome</keyword>
<name>G8X2F0_STREN</name>
<dbReference type="InterPro" id="IPR011990">
    <property type="entry name" value="TPR-like_helical_dom_sf"/>
</dbReference>
<dbReference type="Gene3D" id="1.10.8.430">
    <property type="entry name" value="Helical domain of apoptotic protease-activating factors"/>
    <property type="match status" value="1"/>
</dbReference>
<gene>
    <name evidence="3" type="ordered locus">SCATT_26950</name>
</gene>
<evidence type="ECO:0000259" key="2">
    <source>
        <dbReference type="SMART" id="SM00382"/>
    </source>
</evidence>
<dbReference type="InterPro" id="IPR003593">
    <property type="entry name" value="AAA+_ATPase"/>
</dbReference>
<reference evidence="4" key="1">
    <citation type="submission" date="2011-12" db="EMBL/GenBank/DDBJ databases">
        <title>Complete genome sequence of Streptomyces cattleya strain DSM 46488.</title>
        <authorList>
            <person name="Ou H.-Y."/>
            <person name="Li P."/>
            <person name="Zhao C."/>
            <person name="O'Hagan D."/>
            <person name="Deng Z."/>
        </authorList>
    </citation>
    <scope>NUCLEOTIDE SEQUENCE [LARGE SCALE GENOMIC DNA]</scope>
    <source>
        <strain evidence="4">ATCC 35852 / DSM 46488 / JCM 4925 / NBRC 14057 / NRRL 8057</strain>
    </source>
</reference>
<dbReference type="InterPro" id="IPR042197">
    <property type="entry name" value="Apaf_helical"/>
</dbReference>
<dbReference type="PATRIC" id="fig|1003195.29.peg.2699"/>
<dbReference type="InterPro" id="IPR027417">
    <property type="entry name" value="P-loop_NTPase"/>
</dbReference>
<accession>G8X2F0</accession>
<dbReference type="SMART" id="SM00382">
    <property type="entry name" value="AAA"/>
    <property type="match status" value="1"/>
</dbReference>
<dbReference type="KEGG" id="scy:SCATT_26950"/>
<dbReference type="SUPFAM" id="SSF48452">
    <property type="entry name" value="TPR-like"/>
    <property type="match status" value="1"/>
</dbReference>
<evidence type="ECO:0000256" key="1">
    <source>
        <dbReference type="SAM" id="MobiDB-lite"/>
    </source>
</evidence>
<dbReference type="HOGENOM" id="CLU_004665_2_1_11"/>
<evidence type="ECO:0000313" key="4">
    <source>
        <dbReference type="Proteomes" id="UP000007842"/>
    </source>
</evidence>
<evidence type="ECO:0000313" key="3">
    <source>
        <dbReference type="EMBL" id="AEW95066.1"/>
    </source>
</evidence>
<dbReference type="Proteomes" id="UP000007842">
    <property type="component" value="Chromosome"/>
</dbReference>
<sequence length="743" mass="79027">MRDAVLGEEEAGPTRSRVDNTVNGGTFHGPHVQAGSVGTVTFQQAAMPLVIPGTPPPRTLPGAPAHFTNRDRELARLVAAVDEGDGAPTVVVLVGAGGVGKTAMALRLGAALRDRYPDGQLHHDLRGGSPGATATPSAVLCRFLHALGVNPQYVPARQEAQADLFRSLVADRRVLVLLDDAHSAAQVIPLVTGTPGSLTVVTSRRQLPRLVAECGARVVHVGPLDERDAVLLLSRVSGDPAVREAPRHAEAVARRCAGLPLALCAAGARMATAVDLDWATLEREMTREWNDPTPAGGDGPQGTDAYEPGTHGPDAVSAAVHVSYAALSPGAARALRLLALRAWPSIGAELAAAACDVDVAEARGLLAELAGARLLETAGTDRYRLHDLVREQAARWAESEERPVAVAASSRATVAWCLRTAVAADACVIPGRWHLGPRYDALRDAEPAHPDAASALAALARERENLTEAVQAAADLGFDDLAWQLCEALWGLFLRMGFHQDWLRTHRLGVEAAVRCADLRAEGRMRCQLAFGYLGMGRLEEAEAEILAAREADRRARHPRGEATAIESLGLLRLRQRRPAEAARCFEEARVPARRVGDHRALALLEHHLGRALRGEGRYAEATAQLERARAMMRELPDPYNEARVLTSLGETLLDAGRPRDAAAPLAEAAEIMTAEGATVQRGDIAALRARCARAAGDTAAEERYLREAAAHHRATGSPALAEVTARLAELVATPPEEGPSPR</sequence>
<dbReference type="EMBL" id="CP003219">
    <property type="protein sequence ID" value="AEW95066.1"/>
    <property type="molecule type" value="Genomic_DNA"/>
</dbReference>
<protein>
    <submittedName>
        <fullName evidence="3">Tetratricopeptide TPR_4</fullName>
    </submittedName>
</protein>
<dbReference type="PANTHER" id="PTHR47691">
    <property type="entry name" value="REGULATOR-RELATED"/>
    <property type="match status" value="1"/>
</dbReference>
<dbReference type="GO" id="GO:0043531">
    <property type="term" value="F:ADP binding"/>
    <property type="evidence" value="ECO:0007669"/>
    <property type="project" value="InterPro"/>
</dbReference>
<proteinExistence type="predicted"/>